<organism evidence="1 2">
    <name type="scientific">Caballeronia catudaia</name>
    <dbReference type="NCBI Taxonomy" id="1777136"/>
    <lineage>
        <taxon>Bacteria</taxon>
        <taxon>Pseudomonadati</taxon>
        <taxon>Pseudomonadota</taxon>
        <taxon>Betaproteobacteria</taxon>
        <taxon>Burkholderiales</taxon>
        <taxon>Burkholderiaceae</taxon>
        <taxon>Caballeronia</taxon>
    </lineage>
</organism>
<dbReference type="PANTHER" id="PTHR20883:SF51">
    <property type="entry name" value="PHYTANOYL-COA HYDROXYLASE"/>
    <property type="match status" value="1"/>
</dbReference>
<protein>
    <submittedName>
        <fullName evidence="1">Phytanoyl-CoA dioxygenase</fullName>
    </submittedName>
</protein>
<dbReference type="SUPFAM" id="SSF51197">
    <property type="entry name" value="Clavaminate synthase-like"/>
    <property type="match status" value="1"/>
</dbReference>
<reference evidence="1" key="1">
    <citation type="submission" date="2016-01" db="EMBL/GenBank/DDBJ databases">
        <authorList>
            <person name="Peeters C."/>
        </authorList>
    </citation>
    <scope>NUCLEOTIDE SEQUENCE [LARGE SCALE GENOMIC DNA]</scope>
    <source>
        <strain evidence="1">LMG 29318</strain>
    </source>
</reference>
<evidence type="ECO:0000313" key="1">
    <source>
        <dbReference type="EMBL" id="SAK77952.1"/>
    </source>
</evidence>
<dbReference type="Gene3D" id="2.60.120.620">
    <property type="entry name" value="q2cbj1_9rhob like domain"/>
    <property type="match status" value="1"/>
</dbReference>
<dbReference type="GO" id="GO:0016706">
    <property type="term" value="F:2-oxoglutarate-dependent dioxygenase activity"/>
    <property type="evidence" value="ECO:0007669"/>
    <property type="project" value="UniProtKB-ARBA"/>
</dbReference>
<keyword evidence="1" id="KW-0223">Dioxygenase</keyword>
<keyword evidence="1" id="KW-0560">Oxidoreductase</keyword>
<dbReference type="Pfam" id="PF05721">
    <property type="entry name" value="PhyH"/>
    <property type="match status" value="1"/>
</dbReference>
<gene>
    <name evidence="1" type="ORF">AWB75_04598</name>
</gene>
<dbReference type="RefSeq" id="WP_061126361.1">
    <property type="nucleotide sequence ID" value="NZ_FCOF02000024.1"/>
</dbReference>
<keyword evidence="2" id="KW-1185">Reference proteome</keyword>
<name>A0A158C6M2_9BURK</name>
<dbReference type="EMBL" id="FCOF02000024">
    <property type="protein sequence ID" value="SAK77952.1"/>
    <property type="molecule type" value="Genomic_DNA"/>
</dbReference>
<comment type="caution">
    <text evidence="1">The sequence shown here is derived from an EMBL/GenBank/DDBJ whole genome shotgun (WGS) entry which is preliminary data.</text>
</comment>
<accession>A0A158C6M2</accession>
<dbReference type="InterPro" id="IPR008775">
    <property type="entry name" value="Phytyl_CoA_dOase-like"/>
</dbReference>
<dbReference type="GO" id="GO:0005506">
    <property type="term" value="F:iron ion binding"/>
    <property type="evidence" value="ECO:0007669"/>
    <property type="project" value="UniProtKB-ARBA"/>
</dbReference>
<dbReference type="AlphaFoldDB" id="A0A158C6M2"/>
<proteinExistence type="predicted"/>
<dbReference type="OrthoDB" id="9791262at2"/>
<dbReference type="Proteomes" id="UP000054870">
    <property type="component" value="Unassembled WGS sequence"/>
</dbReference>
<sequence>MELTKQQIADYHRDGFIVIPNCFSTEEVHALRRDTERLSAIQADSVFRERTGAIRSIFRVHEEDGPVASPQYRALTRTPRMLRPVMQTLGSDEVYIAHTKVNTKSALEGTGWLWHQDFGYWVHDGYPENDMLTAMVMLSDTQEIHGSLYMIPGSHKLGLVEHYYDDSQAAYQLPQRAVQREHIKKILETSGAPVPVVGRAGTLVLFHCLTIHGSGVNMSAENRWQAYITYNRVANRPREVEKPRGDFVRSTNWAPVPIESDDGILSAGKRCEERETSVEGN</sequence>
<dbReference type="PANTHER" id="PTHR20883">
    <property type="entry name" value="PHYTANOYL-COA DIOXYGENASE DOMAIN CONTAINING 1"/>
    <property type="match status" value="1"/>
</dbReference>
<evidence type="ECO:0000313" key="2">
    <source>
        <dbReference type="Proteomes" id="UP000054870"/>
    </source>
</evidence>